<keyword evidence="3" id="KW-1185">Reference proteome</keyword>
<accession>A0A8H6ZJ92</accession>
<feature type="compositionally biased region" description="Acidic residues" evidence="1">
    <location>
        <begin position="64"/>
        <end position="77"/>
    </location>
</feature>
<proteinExistence type="predicted"/>
<feature type="region of interest" description="Disordered" evidence="1">
    <location>
        <begin position="36"/>
        <end position="101"/>
    </location>
</feature>
<dbReference type="AlphaFoldDB" id="A0A8H6ZJ92"/>
<reference evidence="2" key="1">
    <citation type="submission" date="2020-05" db="EMBL/GenBank/DDBJ databases">
        <title>Mycena genomes resolve the evolution of fungal bioluminescence.</title>
        <authorList>
            <person name="Tsai I.J."/>
        </authorList>
    </citation>
    <scope>NUCLEOTIDE SEQUENCE</scope>
    <source>
        <strain evidence="2">160909Yilan</strain>
    </source>
</reference>
<dbReference type="Proteomes" id="UP000623467">
    <property type="component" value="Unassembled WGS sequence"/>
</dbReference>
<organism evidence="2 3">
    <name type="scientific">Mycena sanguinolenta</name>
    <dbReference type="NCBI Taxonomy" id="230812"/>
    <lineage>
        <taxon>Eukaryota</taxon>
        <taxon>Fungi</taxon>
        <taxon>Dikarya</taxon>
        <taxon>Basidiomycota</taxon>
        <taxon>Agaricomycotina</taxon>
        <taxon>Agaricomycetes</taxon>
        <taxon>Agaricomycetidae</taxon>
        <taxon>Agaricales</taxon>
        <taxon>Marasmiineae</taxon>
        <taxon>Mycenaceae</taxon>
        <taxon>Mycena</taxon>
    </lineage>
</organism>
<dbReference type="OrthoDB" id="2422225at2759"/>
<gene>
    <name evidence="2" type="ORF">MSAN_00259400</name>
</gene>
<evidence type="ECO:0000256" key="1">
    <source>
        <dbReference type="SAM" id="MobiDB-lite"/>
    </source>
</evidence>
<name>A0A8H6ZJ92_9AGAR</name>
<dbReference type="EMBL" id="JACAZH010000001">
    <property type="protein sequence ID" value="KAF7378334.1"/>
    <property type="molecule type" value="Genomic_DNA"/>
</dbReference>
<sequence length="227" mass="24486">MIVNDMRQKGSPIPDIPIPRSLADAQSLQSTILTIKIRPNAPDRPTAKAAQEIQAILQNKDGGEGSDEDDGSGEDDNASVATDESSESDSENDELETTNPSRATQNMAALGEQALSRVLFELDDIAPRLADLGTYLDHRVLGLSPEEITKAGKRYGQLADFMSRFQRVIDLPPPATASEVLGQNLARNFKDRSLGLGSYQSHASCQMRQRQLSDAAMAALLHPSTGV</sequence>
<evidence type="ECO:0000313" key="3">
    <source>
        <dbReference type="Proteomes" id="UP000623467"/>
    </source>
</evidence>
<feature type="region of interest" description="Disordered" evidence="1">
    <location>
        <begin position="1"/>
        <end position="22"/>
    </location>
</feature>
<protein>
    <submittedName>
        <fullName evidence="2">Uncharacterized protein</fullName>
    </submittedName>
</protein>
<evidence type="ECO:0000313" key="2">
    <source>
        <dbReference type="EMBL" id="KAF7378334.1"/>
    </source>
</evidence>
<comment type="caution">
    <text evidence="2">The sequence shown here is derived from an EMBL/GenBank/DDBJ whole genome shotgun (WGS) entry which is preliminary data.</text>
</comment>
<feature type="compositionally biased region" description="Acidic residues" evidence="1">
    <location>
        <begin position="84"/>
        <end position="96"/>
    </location>
</feature>